<dbReference type="InterPro" id="IPR027417">
    <property type="entry name" value="P-loop_NTPase"/>
</dbReference>
<dbReference type="Gene3D" id="3.40.50.300">
    <property type="entry name" value="P-loop containing nucleotide triphosphate hydrolases"/>
    <property type="match status" value="2"/>
</dbReference>
<gene>
    <name evidence="4" type="ORF">G6R29_01435</name>
</gene>
<evidence type="ECO:0000313" key="4">
    <source>
        <dbReference type="EMBL" id="MBS9338297.1"/>
    </source>
</evidence>
<name>A0ABS5QZX5_9LACO</name>
<comment type="caution">
    <text evidence="4">The sequence shown here is derived from an EMBL/GenBank/DDBJ whole genome shotgun (WGS) entry which is preliminary data.</text>
</comment>
<evidence type="ECO:0000313" key="5">
    <source>
        <dbReference type="Proteomes" id="UP001519504"/>
    </source>
</evidence>
<evidence type="ECO:0000256" key="2">
    <source>
        <dbReference type="SAM" id="Phobius"/>
    </source>
</evidence>
<keyword evidence="1" id="KW-0175">Coiled coil</keyword>
<keyword evidence="5" id="KW-1185">Reference proteome</keyword>
<dbReference type="PANTHER" id="PTHR41259">
    <property type="entry name" value="DOUBLE-STRAND BREAK REPAIR RAD50 ATPASE, PUTATIVE-RELATED"/>
    <property type="match status" value="1"/>
</dbReference>
<dbReference type="InterPro" id="IPR038734">
    <property type="entry name" value="YhaN_AAA"/>
</dbReference>
<dbReference type="Proteomes" id="UP001519504">
    <property type="component" value="Unassembled WGS sequence"/>
</dbReference>
<keyword evidence="2" id="KW-0472">Membrane</keyword>
<protein>
    <submittedName>
        <fullName evidence="4">AAA family ATPase</fullName>
    </submittedName>
</protein>
<feature type="transmembrane region" description="Helical" evidence="2">
    <location>
        <begin position="377"/>
        <end position="407"/>
    </location>
</feature>
<keyword evidence="2" id="KW-0812">Transmembrane</keyword>
<dbReference type="Pfam" id="PF13514">
    <property type="entry name" value="AAA_27"/>
    <property type="match status" value="1"/>
</dbReference>
<dbReference type="RefSeq" id="WP_213808576.1">
    <property type="nucleotide sequence ID" value="NZ_JAAMFK010000001.1"/>
</dbReference>
<proteinExistence type="predicted"/>
<dbReference type="PANTHER" id="PTHR41259:SF1">
    <property type="entry name" value="DOUBLE-STRAND BREAK REPAIR RAD50 ATPASE, PUTATIVE-RELATED"/>
    <property type="match status" value="1"/>
</dbReference>
<reference evidence="4 5" key="1">
    <citation type="submission" date="2020-02" db="EMBL/GenBank/DDBJ databases">
        <title>Fructobacillus sp. isolated from paper mulberry of Taiwan.</title>
        <authorList>
            <person name="Lin S.-T."/>
        </authorList>
    </citation>
    <scope>NUCLEOTIDE SEQUENCE [LARGE SCALE GENOMIC DNA]</scope>
    <source>
        <strain evidence="4 5">M2-14</strain>
    </source>
</reference>
<feature type="coiled-coil region" evidence="1">
    <location>
        <begin position="187"/>
        <end position="214"/>
    </location>
</feature>
<organism evidence="4 5">
    <name type="scientific">Fructobacillus broussonetiae</name>
    <dbReference type="NCBI Taxonomy" id="2713173"/>
    <lineage>
        <taxon>Bacteria</taxon>
        <taxon>Bacillati</taxon>
        <taxon>Bacillota</taxon>
        <taxon>Bacilli</taxon>
        <taxon>Lactobacillales</taxon>
        <taxon>Lactobacillaceae</taxon>
        <taxon>Fructobacillus</taxon>
    </lineage>
</organism>
<dbReference type="SUPFAM" id="SSF52540">
    <property type="entry name" value="P-loop containing nucleoside triphosphate hydrolases"/>
    <property type="match status" value="1"/>
</dbReference>
<sequence>MTVKINQILISGFGKWSNVTFKDMQDWQVFFGHNEAGKSTLKDFVLGVFFGFPKAKKGAQLYEPRSGAKYGGSIDMECEKGAYRITRMGRVKTKLSVVEQKTGLELPNPEKFLEELFYPLTEEDFRQIYSFDETELSLVSKLAEDDLEQTLLSFTKPQAQRFLTWAKDKDEAASKDFGKTKTANRPLNIAIKEYEQLESKRQDKQSNLSEYLQASKSLSDQVHQLELSKQMVATKQSEWQHAKELQRAKEIYQQNHKTLAAADDANNTAGRDWRPAYDEALKLESDLNWIEEKIDENKKRLAEHQAHLQTADQKEQFQNLKSKSDALSHHLERVLTLNQELGEAEESFGGHIPEALSEHERQALEKSSSGVWPTVSAVVIAAFGFAFSFALGLVLSAVGLAVVGYFYQDRMRTKRILDRFGPLSKEEVLAKQDELKSLASKRDERREENDRERALTEGVLAAMSEAGFYDQAASLQMSSSQRILQAAQHYLAQEQSDGQSRQLDRVNEALDTQQTLYKKQRDTEKKLTDKLGEFGFKTIDEFKEFVSLQRQNQTAKDRAEVAREQLGEALWSEIEKLEQACEGSDEALNERLEADCIKAETALKESQQKQDALLAQVEKTRVQLNYLAGDETLAALDQKIENQNAYLKDAFTDYLAKRLLVPVVNQAFLGKQDSLSSDVLSQASAYLAQLSEGDYEAIQMEKEQLFVSGMASRFAIIELSSGAKDLVYLSLRLALATSLDLKERFPLLVDDAFVHLDDEKKERALALLQEIAMDQQVIFWTFDEKVGADHVVNLNAYS</sequence>
<feature type="coiled-coil region" evidence="1">
    <location>
        <begin position="589"/>
        <end position="623"/>
    </location>
</feature>
<keyword evidence="2" id="KW-1133">Transmembrane helix</keyword>
<evidence type="ECO:0000259" key="3">
    <source>
        <dbReference type="Pfam" id="PF13514"/>
    </source>
</evidence>
<accession>A0ABS5QZX5</accession>
<evidence type="ECO:0000256" key="1">
    <source>
        <dbReference type="SAM" id="Coils"/>
    </source>
</evidence>
<feature type="domain" description="YhaN AAA" evidence="3">
    <location>
        <begin position="4"/>
        <end position="205"/>
    </location>
</feature>
<dbReference type="EMBL" id="JAAMFK010000001">
    <property type="protein sequence ID" value="MBS9338297.1"/>
    <property type="molecule type" value="Genomic_DNA"/>
</dbReference>